<keyword evidence="3" id="KW-0804">Transcription</keyword>
<keyword evidence="1" id="KW-0805">Transcription regulation</keyword>
<dbReference type="InterPro" id="IPR000792">
    <property type="entry name" value="Tscrpt_reg_LuxR_C"/>
</dbReference>
<dbReference type="Proteomes" id="UP000674234">
    <property type="component" value="Unassembled WGS sequence"/>
</dbReference>
<dbReference type="Pfam" id="PF00196">
    <property type="entry name" value="GerE"/>
    <property type="match status" value="1"/>
</dbReference>
<evidence type="ECO:0000256" key="2">
    <source>
        <dbReference type="ARBA" id="ARBA00023125"/>
    </source>
</evidence>
<accession>A0A940WHE7</accession>
<dbReference type="PANTHER" id="PTHR44688:SF16">
    <property type="entry name" value="DNA-BINDING TRANSCRIPTIONAL ACTIVATOR DEVR_DOSR"/>
    <property type="match status" value="1"/>
</dbReference>
<dbReference type="GO" id="GO:0006355">
    <property type="term" value="P:regulation of DNA-templated transcription"/>
    <property type="evidence" value="ECO:0007669"/>
    <property type="project" value="InterPro"/>
</dbReference>
<keyword evidence="2" id="KW-0238">DNA-binding</keyword>
<dbReference type="InterPro" id="IPR016032">
    <property type="entry name" value="Sig_transdc_resp-reg_C-effctor"/>
</dbReference>
<evidence type="ECO:0000259" key="4">
    <source>
        <dbReference type="PROSITE" id="PS50043"/>
    </source>
</evidence>
<evidence type="ECO:0000256" key="1">
    <source>
        <dbReference type="ARBA" id="ARBA00023015"/>
    </source>
</evidence>
<dbReference type="RefSeq" id="WP_210154036.1">
    <property type="nucleotide sequence ID" value="NZ_JAFCNB010000001.1"/>
</dbReference>
<dbReference type="PRINTS" id="PR00038">
    <property type="entry name" value="HTHLUXR"/>
</dbReference>
<name>A0A940WHE7_9ACTN</name>
<proteinExistence type="predicted"/>
<organism evidence="5 6">
    <name type="scientific">Microbispora oryzae</name>
    <dbReference type="NCBI Taxonomy" id="2806554"/>
    <lineage>
        <taxon>Bacteria</taxon>
        <taxon>Bacillati</taxon>
        <taxon>Actinomycetota</taxon>
        <taxon>Actinomycetes</taxon>
        <taxon>Streptosporangiales</taxon>
        <taxon>Streptosporangiaceae</taxon>
        <taxon>Microbispora</taxon>
    </lineage>
</organism>
<reference evidence="5" key="1">
    <citation type="submission" date="2021-02" db="EMBL/GenBank/DDBJ databases">
        <title>Draft genome sequence of Microbispora sp. RL4-1S isolated from rice leaves in Thailand.</title>
        <authorList>
            <person name="Muangham S."/>
            <person name="Duangmal K."/>
        </authorList>
    </citation>
    <scope>NUCLEOTIDE SEQUENCE</scope>
    <source>
        <strain evidence="5">RL4-1S</strain>
    </source>
</reference>
<protein>
    <submittedName>
        <fullName evidence="5">Response regulator transcription factor</fullName>
    </submittedName>
</protein>
<gene>
    <name evidence="5" type="ORF">JOL79_03070</name>
</gene>
<evidence type="ECO:0000313" key="5">
    <source>
        <dbReference type="EMBL" id="MBP2702783.1"/>
    </source>
</evidence>
<dbReference type="AlphaFoldDB" id="A0A940WHE7"/>
<evidence type="ECO:0000256" key="3">
    <source>
        <dbReference type="ARBA" id="ARBA00023163"/>
    </source>
</evidence>
<feature type="domain" description="HTH luxR-type" evidence="4">
    <location>
        <begin position="148"/>
        <end position="213"/>
    </location>
</feature>
<dbReference type="PANTHER" id="PTHR44688">
    <property type="entry name" value="DNA-BINDING TRANSCRIPTIONAL ACTIVATOR DEVR_DOSR"/>
    <property type="match status" value="1"/>
</dbReference>
<evidence type="ECO:0000313" key="6">
    <source>
        <dbReference type="Proteomes" id="UP000674234"/>
    </source>
</evidence>
<dbReference type="PROSITE" id="PS50043">
    <property type="entry name" value="HTH_LUXR_2"/>
    <property type="match status" value="1"/>
</dbReference>
<dbReference type="Gene3D" id="3.40.50.2300">
    <property type="match status" value="1"/>
</dbReference>
<sequence>MTSTSFEQATRTAPVNVAIFAGNEILRRGLETVLRQLPFIGRVEHCATPDDLDLVVAGGTADIVITAAPPSPVAGDRVKVLMLLDDSQLGDPSFAASLDVDGFVIQQELTAGSLGDAIRRMTAGEMPIPARLARGLLAHASVPQAGPAARRAVSLTARENATLSLLADGLSNKQIARRLSISEHGAKRLVASVLLKLDSPNRTTAVVTAIKVGLIEYA</sequence>
<keyword evidence="6" id="KW-1185">Reference proteome</keyword>
<dbReference type="SUPFAM" id="SSF46894">
    <property type="entry name" value="C-terminal effector domain of the bipartite response regulators"/>
    <property type="match status" value="1"/>
</dbReference>
<dbReference type="GO" id="GO:0003677">
    <property type="term" value="F:DNA binding"/>
    <property type="evidence" value="ECO:0007669"/>
    <property type="project" value="UniProtKB-KW"/>
</dbReference>
<dbReference type="SMART" id="SM00421">
    <property type="entry name" value="HTH_LUXR"/>
    <property type="match status" value="1"/>
</dbReference>
<comment type="caution">
    <text evidence="5">The sequence shown here is derived from an EMBL/GenBank/DDBJ whole genome shotgun (WGS) entry which is preliminary data.</text>
</comment>
<dbReference type="CDD" id="cd06170">
    <property type="entry name" value="LuxR_C_like"/>
    <property type="match status" value="1"/>
</dbReference>
<dbReference type="EMBL" id="JAFCNB010000001">
    <property type="protein sequence ID" value="MBP2702783.1"/>
    <property type="molecule type" value="Genomic_DNA"/>
</dbReference>